<dbReference type="AlphaFoldDB" id="A0A7L0VHW9"/>
<feature type="non-terminal residue" evidence="2">
    <location>
        <position position="1"/>
    </location>
</feature>
<keyword evidence="3" id="KW-1185">Reference proteome</keyword>
<organism evidence="2 3">
    <name type="scientific">Leptocoma aspasia</name>
    <dbReference type="NCBI Taxonomy" id="2585812"/>
    <lineage>
        <taxon>Eukaryota</taxon>
        <taxon>Metazoa</taxon>
        <taxon>Chordata</taxon>
        <taxon>Craniata</taxon>
        <taxon>Vertebrata</taxon>
        <taxon>Euteleostomi</taxon>
        <taxon>Archelosauria</taxon>
        <taxon>Archosauria</taxon>
        <taxon>Dinosauria</taxon>
        <taxon>Saurischia</taxon>
        <taxon>Theropoda</taxon>
        <taxon>Coelurosauria</taxon>
        <taxon>Aves</taxon>
        <taxon>Neognathae</taxon>
        <taxon>Neoaves</taxon>
        <taxon>Telluraves</taxon>
        <taxon>Australaves</taxon>
        <taxon>Passeriformes</taxon>
        <taxon>Passeroidea</taxon>
        <taxon>Nectariniidae</taxon>
        <taxon>Leptocoma</taxon>
    </lineage>
</organism>
<reference evidence="2 3" key="1">
    <citation type="submission" date="2019-09" db="EMBL/GenBank/DDBJ databases">
        <title>Bird 10,000 Genomes (B10K) Project - Family phase.</title>
        <authorList>
            <person name="Zhang G."/>
        </authorList>
    </citation>
    <scope>NUCLEOTIDE SEQUENCE [LARGE SCALE GENOMIC DNA]</scope>
    <source>
        <strain evidence="2">B10K-DU-001-35</strain>
        <tissue evidence="2">Muscle</tissue>
    </source>
</reference>
<protein>
    <submittedName>
        <fullName evidence="2">GP179 protein</fullName>
    </submittedName>
</protein>
<evidence type="ECO:0000313" key="2">
    <source>
        <dbReference type="EMBL" id="NXL78613.1"/>
    </source>
</evidence>
<name>A0A7L0VHW9_9PASE</name>
<gene>
    <name evidence="2" type="primary">Gpr179_0</name>
    <name evidence="2" type="ORF">LEPASP_R15363</name>
</gene>
<feature type="compositionally biased region" description="Basic and acidic residues" evidence="1">
    <location>
        <begin position="64"/>
        <end position="80"/>
    </location>
</feature>
<dbReference type="EMBL" id="VXAX01005721">
    <property type="protein sequence ID" value="NXL78613.1"/>
    <property type="molecule type" value="Genomic_DNA"/>
</dbReference>
<feature type="non-terminal residue" evidence="2">
    <location>
        <position position="300"/>
    </location>
</feature>
<accession>A0A7L0VHW9</accession>
<feature type="region of interest" description="Disordered" evidence="1">
    <location>
        <begin position="1"/>
        <end position="300"/>
    </location>
</feature>
<proteinExistence type="predicted"/>
<comment type="caution">
    <text evidence="2">The sequence shown here is derived from an EMBL/GenBank/DDBJ whole genome shotgun (WGS) entry which is preliminary data.</text>
</comment>
<dbReference type="OrthoDB" id="5823771at2759"/>
<feature type="compositionally biased region" description="Polar residues" evidence="1">
    <location>
        <begin position="1"/>
        <end position="10"/>
    </location>
</feature>
<feature type="compositionally biased region" description="Basic and acidic residues" evidence="1">
    <location>
        <begin position="149"/>
        <end position="169"/>
    </location>
</feature>
<evidence type="ECO:0000313" key="3">
    <source>
        <dbReference type="Proteomes" id="UP000558164"/>
    </source>
</evidence>
<feature type="compositionally biased region" description="Gly residues" evidence="1">
    <location>
        <begin position="98"/>
        <end position="109"/>
    </location>
</feature>
<feature type="compositionally biased region" description="Low complexity" evidence="1">
    <location>
        <begin position="290"/>
        <end position="300"/>
    </location>
</feature>
<feature type="compositionally biased region" description="Basic and acidic residues" evidence="1">
    <location>
        <begin position="252"/>
        <end position="280"/>
    </location>
</feature>
<sequence length="300" mass="31651">EQPEGTNRSFQPRDHPEEEQPPAKPTPSSVRGAAGAKPRAEVCPPGSLGMPAGRGALLRQEAIAPREDGGIPESPDKALEKGSSQPEPERVPGSSWSGAGGALSPGGTRGDSSSKPGICPGKGGSEGDPQRSLGMEKPPELPKVAPEQAEGRRAEVCPWESREHGRSVRAEICPWDTEGAPPEQEGQESPKSGGVEQPEMGLAGKPPALPKPSSQRAGTTESKKANICPWEVEDEPRPKPEICPWEETAAPSRKERLRQDTRGTSKGEEKVGSRAPEKGKQPPAKPMPKAPSGKSQSLEK</sequence>
<evidence type="ECO:0000256" key="1">
    <source>
        <dbReference type="SAM" id="MobiDB-lite"/>
    </source>
</evidence>
<dbReference type="Proteomes" id="UP000558164">
    <property type="component" value="Unassembled WGS sequence"/>
</dbReference>